<keyword evidence="10 13" id="KW-1133">Transmembrane helix</keyword>
<dbReference type="GO" id="GO:0071972">
    <property type="term" value="F:peptidoglycan L,D-transpeptidase activity"/>
    <property type="evidence" value="ECO:0007669"/>
    <property type="project" value="TreeGrafter"/>
</dbReference>
<gene>
    <name evidence="16" type="primary">mrdA</name>
    <name evidence="16" type="ORF">KC571_02010</name>
</gene>
<dbReference type="EC" id="3.4.16.4" evidence="16"/>
<dbReference type="PANTHER" id="PTHR30627:SF2">
    <property type="entry name" value="PEPTIDOGLYCAN D,D-TRANSPEPTIDASE MRDA"/>
    <property type="match status" value="1"/>
</dbReference>
<dbReference type="AlphaFoldDB" id="A0A955LH62"/>
<dbReference type="GO" id="GO:0008658">
    <property type="term" value="F:penicillin binding"/>
    <property type="evidence" value="ECO:0007669"/>
    <property type="project" value="InterPro"/>
</dbReference>
<evidence type="ECO:0000256" key="6">
    <source>
        <dbReference type="ARBA" id="ARBA00022692"/>
    </source>
</evidence>
<reference evidence="16" key="2">
    <citation type="journal article" date="2021" name="Microbiome">
        <title>Successional dynamics and alternative stable states in a saline activated sludge microbial community over 9 years.</title>
        <authorList>
            <person name="Wang Y."/>
            <person name="Ye J."/>
            <person name="Ju F."/>
            <person name="Liu L."/>
            <person name="Boyd J.A."/>
            <person name="Deng Y."/>
            <person name="Parks D.H."/>
            <person name="Jiang X."/>
            <person name="Yin X."/>
            <person name="Woodcroft B.J."/>
            <person name="Tyson G.W."/>
            <person name="Hugenholtz P."/>
            <person name="Polz M.F."/>
            <person name="Zhang T."/>
        </authorList>
    </citation>
    <scope>NUCLEOTIDE SEQUENCE</scope>
    <source>
        <strain evidence="16">HKST-UBA01</strain>
    </source>
</reference>
<dbReference type="GO" id="GO:0009252">
    <property type="term" value="P:peptidoglycan biosynthetic process"/>
    <property type="evidence" value="ECO:0007669"/>
    <property type="project" value="UniProtKB-KW"/>
</dbReference>
<feature type="domain" description="Penicillin-binding protein dimerisation" evidence="15">
    <location>
        <begin position="95"/>
        <end position="266"/>
    </location>
</feature>
<dbReference type="Gene3D" id="3.30.1390.30">
    <property type="entry name" value="Penicillin-binding protein 2a, domain 3"/>
    <property type="match status" value="1"/>
</dbReference>
<evidence type="ECO:0000313" key="16">
    <source>
        <dbReference type="EMBL" id="MCA9390153.1"/>
    </source>
</evidence>
<keyword evidence="7 16" id="KW-0378">Hydrolase</keyword>
<organism evidence="16 17">
    <name type="scientific">candidate division WWE3 bacterium</name>
    <dbReference type="NCBI Taxonomy" id="2053526"/>
    <lineage>
        <taxon>Bacteria</taxon>
        <taxon>Katanobacteria</taxon>
    </lineage>
</organism>
<keyword evidence="11 13" id="KW-0472">Membrane</keyword>
<evidence type="ECO:0000256" key="10">
    <source>
        <dbReference type="ARBA" id="ARBA00022989"/>
    </source>
</evidence>
<dbReference type="Gene3D" id="3.90.1310.10">
    <property type="entry name" value="Penicillin-binding protein 2a (Domain 2)"/>
    <property type="match status" value="1"/>
</dbReference>
<dbReference type="GO" id="GO:0008360">
    <property type="term" value="P:regulation of cell shape"/>
    <property type="evidence" value="ECO:0007669"/>
    <property type="project" value="UniProtKB-KW"/>
</dbReference>
<keyword evidence="12" id="KW-0961">Cell wall biogenesis/degradation</keyword>
<dbReference type="GO" id="GO:0009002">
    <property type="term" value="F:serine-type D-Ala-D-Ala carboxypeptidase activity"/>
    <property type="evidence" value="ECO:0007669"/>
    <property type="project" value="UniProtKB-EC"/>
</dbReference>
<dbReference type="NCBIfam" id="TIGR03423">
    <property type="entry name" value="pbp2_mrdA"/>
    <property type="match status" value="1"/>
</dbReference>
<evidence type="ECO:0000256" key="8">
    <source>
        <dbReference type="ARBA" id="ARBA00022960"/>
    </source>
</evidence>
<keyword evidence="4" id="KW-0997">Cell inner membrane</keyword>
<evidence type="ECO:0000256" key="5">
    <source>
        <dbReference type="ARBA" id="ARBA00022670"/>
    </source>
</evidence>
<sequence>MKGITQLFNRKKIHKTSQLERATSWQAGIMAPSDPLSKPDTFSVSIGKLSFVVLGVLLCFGVLSYQIFKLQVIEGRMHGVLADTNRIIVRLLPYERGMIFDRNGVALAKNRPTFQATMVFSQIPTVEEETFPDWQKKVQSLFDLDETEFFDVIADAQSKPFVETFITSGISQEIYIKYESISNDLPGVYLHPDYTRDYPFGPEIAHIIGYTGEINQTELAQIENSNYSVGEQIGRSGIEQYYQNLLRGEFGRETIEVDSVGKSVRSVSHTDSSPGASLFLSLDLELQKKSNELLQSAITEYEATSGVIVVQDAKTSKILALSSLPSYDNNLFAKGIEQKEYQALITDEGKPLFNRAIAGIYPPGSTVKPFVGLAALEEHIIGPNTILTDTPQVIEVGGGRFPDWRVIWGYGPLGNITVKDAIAHSSNIFFYKVSGGYEDIEGLGIKRIKEYLQSFNIGSKTGIDLPGENAGVFPDPAWKLANKNEGWYLGDDYQVGIGQGDLLVTPLQMVNAVTALVNNGRVYRPQLIDKITDQNGNKIEEFLPEVIRELDYSQEYMDTVKQGMRQGVASGIVYPLRNAKVPVAAKTGTAEFG</sequence>
<evidence type="ECO:0000256" key="9">
    <source>
        <dbReference type="ARBA" id="ARBA00022984"/>
    </source>
</evidence>
<dbReference type="GO" id="GO:0006508">
    <property type="term" value="P:proteolysis"/>
    <property type="evidence" value="ECO:0007669"/>
    <property type="project" value="UniProtKB-KW"/>
</dbReference>
<keyword evidence="5" id="KW-0645">Protease</keyword>
<dbReference type="EMBL" id="JAGQKX010000038">
    <property type="protein sequence ID" value="MCA9390153.1"/>
    <property type="molecule type" value="Genomic_DNA"/>
</dbReference>
<keyword evidence="8" id="KW-0133">Cell shape</keyword>
<keyword evidence="16" id="KW-0121">Carboxypeptidase</keyword>
<evidence type="ECO:0000256" key="12">
    <source>
        <dbReference type="ARBA" id="ARBA00023316"/>
    </source>
</evidence>
<evidence type="ECO:0000259" key="15">
    <source>
        <dbReference type="Pfam" id="PF03717"/>
    </source>
</evidence>
<dbReference type="Proteomes" id="UP000701698">
    <property type="component" value="Unassembled WGS sequence"/>
</dbReference>
<dbReference type="SUPFAM" id="SSF56519">
    <property type="entry name" value="Penicillin binding protein dimerisation domain"/>
    <property type="match status" value="1"/>
</dbReference>
<dbReference type="InterPro" id="IPR017790">
    <property type="entry name" value="Penicillin-binding_protein_2"/>
</dbReference>
<dbReference type="Pfam" id="PF03717">
    <property type="entry name" value="PBP_dimer"/>
    <property type="match status" value="1"/>
</dbReference>
<evidence type="ECO:0000256" key="4">
    <source>
        <dbReference type="ARBA" id="ARBA00022519"/>
    </source>
</evidence>
<evidence type="ECO:0000256" key="3">
    <source>
        <dbReference type="ARBA" id="ARBA00022475"/>
    </source>
</evidence>
<dbReference type="Pfam" id="PF00905">
    <property type="entry name" value="Transpeptidase"/>
    <property type="match status" value="1"/>
</dbReference>
<evidence type="ECO:0000313" key="17">
    <source>
        <dbReference type="Proteomes" id="UP000701698"/>
    </source>
</evidence>
<dbReference type="InterPro" id="IPR012338">
    <property type="entry name" value="Beta-lactam/transpept-like"/>
</dbReference>
<keyword evidence="3" id="KW-1003">Cell membrane</keyword>
<comment type="caution">
    <text evidence="16">The sequence shown here is derived from an EMBL/GenBank/DDBJ whole genome shotgun (WGS) entry which is preliminary data.</text>
</comment>
<evidence type="ECO:0000256" key="7">
    <source>
        <dbReference type="ARBA" id="ARBA00022801"/>
    </source>
</evidence>
<dbReference type="InterPro" id="IPR036138">
    <property type="entry name" value="PBP_dimer_sf"/>
</dbReference>
<evidence type="ECO:0000256" key="1">
    <source>
        <dbReference type="ARBA" id="ARBA00004167"/>
    </source>
</evidence>
<dbReference type="GO" id="GO:0005886">
    <property type="term" value="C:plasma membrane"/>
    <property type="evidence" value="ECO:0007669"/>
    <property type="project" value="UniProtKB-SubCell"/>
</dbReference>
<proteinExistence type="predicted"/>
<dbReference type="PANTHER" id="PTHR30627">
    <property type="entry name" value="PEPTIDOGLYCAN D,D-TRANSPEPTIDASE"/>
    <property type="match status" value="1"/>
</dbReference>
<protein>
    <submittedName>
        <fullName evidence="16">Penicillin-binding protein 2</fullName>
        <ecNumber evidence="16">3.4.16.4</ecNumber>
    </submittedName>
</protein>
<comment type="subcellular location">
    <subcellularLocation>
        <location evidence="2">Cell membrane</location>
    </subcellularLocation>
    <subcellularLocation>
        <location evidence="1">Membrane</location>
        <topology evidence="1">Single-pass membrane protein</topology>
    </subcellularLocation>
</comment>
<feature type="non-terminal residue" evidence="16">
    <location>
        <position position="593"/>
    </location>
</feature>
<dbReference type="SUPFAM" id="SSF56601">
    <property type="entry name" value="beta-lactamase/transpeptidase-like"/>
    <property type="match status" value="1"/>
</dbReference>
<feature type="transmembrane region" description="Helical" evidence="13">
    <location>
        <begin position="49"/>
        <end position="68"/>
    </location>
</feature>
<dbReference type="Gene3D" id="3.40.710.10">
    <property type="entry name" value="DD-peptidase/beta-lactamase superfamily"/>
    <property type="match status" value="1"/>
</dbReference>
<dbReference type="InterPro" id="IPR001460">
    <property type="entry name" value="PCN-bd_Tpept"/>
</dbReference>
<dbReference type="InterPro" id="IPR050515">
    <property type="entry name" value="Beta-lactam/transpept"/>
</dbReference>
<keyword evidence="6 13" id="KW-0812">Transmembrane</keyword>
<evidence type="ECO:0000256" key="11">
    <source>
        <dbReference type="ARBA" id="ARBA00023136"/>
    </source>
</evidence>
<dbReference type="InterPro" id="IPR005311">
    <property type="entry name" value="PBP_dimer"/>
</dbReference>
<feature type="domain" description="Penicillin-binding protein transpeptidase" evidence="14">
    <location>
        <begin position="306"/>
        <end position="592"/>
    </location>
</feature>
<keyword evidence="9" id="KW-0573">Peptidoglycan synthesis</keyword>
<evidence type="ECO:0000259" key="14">
    <source>
        <dbReference type="Pfam" id="PF00905"/>
    </source>
</evidence>
<accession>A0A955LH62</accession>
<reference evidence="16" key="1">
    <citation type="submission" date="2020-04" db="EMBL/GenBank/DDBJ databases">
        <authorList>
            <person name="Zhang T."/>
        </authorList>
    </citation>
    <scope>NUCLEOTIDE SEQUENCE</scope>
    <source>
        <strain evidence="16">HKST-UBA01</strain>
    </source>
</reference>
<evidence type="ECO:0000256" key="13">
    <source>
        <dbReference type="SAM" id="Phobius"/>
    </source>
</evidence>
<dbReference type="GO" id="GO:0071555">
    <property type="term" value="P:cell wall organization"/>
    <property type="evidence" value="ECO:0007669"/>
    <property type="project" value="UniProtKB-KW"/>
</dbReference>
<name>A0A955LH62_UNCKA</name>
<evidence type="ECO:0000256" key="2">
    <source>
        <dbReference type="ARBA" id="ARBA00004236"/>
    </source>
</evidence>